<keyword evidence="4 7" id="KW-0255">Endonuclease</keyword>
<keyword evidence="7" id="KW-0690">Ribosome biogenesis</keyword>
<evidence type="ECO:0000256" key="6">
    <source>
        <dbReference type="ARBA" id="ARBA00022833"/>
    </source>
</evidence>
<proteinExistence type="inferred from homology"/>
<evidence type="ECO:0000256" key="3">
    <source>
        <dbReference type="ARBA" id="ARBA00022723"/>
    </source>
</evidence>
<dbReference type="AlphaFoldDB" id="A0A1G2K7C3"/>
<dbReference type="GO" id="GO:0004521">
    <property type="term" value="F:RNA endonuclease activity"/>
    <property type="evidence" value="ECO:0007669"/>
    <property type="project" value="UniProtKB-UniRule"/>
</dbReference>
<name>A0A1G2K7C3_9BACT</name>
<comment type="function">
    <text evidence="7">Single strand-specific metallo-endoribonuclease involved in late-stage 70S ribosome quality control and in maturation of the 3' terminus of the 16S rRNA.</text>
</comment>
<dbReference type="SUPFAM" id="SSF55486">
    <property type="entry name" value="Metalloproteases ('zincins'), catalytic domain"/>
    <property type="match status" value="1"/>
</dbReference>
<reference evidence="8 9" key="1">
    <citation type="journal article" date="2016" name="Nat. Commun.">
        <title>Thousands of microbial genomes shed light on interconnected biogeochemical processes in an aquifer system.</title>
        <authorList>
            <person name="Anantharaman K."/>
            <person name="Brown C.T."/>
            <person name="Hug L.A."/>
            <person name="Sharon I."/>
            <person name="Castelle C.J."/>
            <person name="Probst A.J."/>
            <person name="Thomas B.C."/>
            <person name="Singh A."/>
            <person name="Wilkins M.J."/>
            <person name="Karaoz U."/>
            <person name="Brodie E.L."/>
            <person name="Williams K.H."/>
            <person name="Hubbard S.S."/>
            <person name="Banfield J.F."/>
        </authorList>
    </citation>
    <scope>NUCLEOTIDE SEQUENCE [LARGE SCALE GENOMIC DNA]</scope>
</reference>
<dbReference type="Gene3D" id="3.40.390.30">
    <property type="entry name" value="Metalloproteases ('zincins'), catalytic domain"/>
    <property type="match status" value="1"/>
</dbReference>
<keyword evidence="5 7" id="KW-0378">Hydrolase</keyword>
<feature type="binding site" evidence="7">
    <location>
        <position position="97"/>
    </location>
    <ligand>
        <name>Zn(2+)</name>
        <dbReference type="ChEBI" id="CHEBI:29105"/>
        <note>catalytic</note>
    </ligand>
</feature>
<dbReference type="GO" id="GO:0005737">
    <property type="term" value="C:cytoplasm"/>
    <property type="evidence" value="ECO:0007669"/>
    <property type="project" value="UniProtKB-SubCell"/>
</dbReference>
<evidence type="ECO:0000256" key="7">
    <source>
        <dbReference type="HAMAP-Rule" id="MF_00009"/>
    </source>
</evidence>
<accession>A0A1G2K7C3</accession>
<keyword evidence="2 7" id="KW-0540">Nuclease</keyword>
<organism evidence="8 9">
    <name type="scientific">Candidatus Sungbacteria bacterium RIFCSPHIGHO2_01_FULL_47_32</name>
    <dbReference type="NCBI Taxonomy" id="1802264"/>
    <lineage>
        <taxon>Bacteria</taxon>
        <taxon>Candidatus Sungiibacteriota</taxon>
    </lineage>
</organism>
<comment type="similarity">
    <text evidence="1 7">Belongs to the endoribonuclease YbeY family.</text>
</comment>
<gene>
    <name evidence="7" type="primary">ybeY</name>
    <name evidence="8" type="ORF">A2633_06090</name>
</gene>
<keyword evidence="3 7" id="KW-0479">Metal-binding</keyword>
<dbReference type="EMBL" id="MHQC01000014">
    <property type="protein sequence ID" value="OGZ95265.1"/>
    <property type="molecule type" value="Genomic_DNA"/>
</dbReference>
<comment type="cofactor">
    <cofactor evidence="7">
        <name>Zn(2+)</name>
        <dbReference type="ChEBI" id="CHEBI:29105"/>
    </cofactor>
    <text evidence="7">Binds 1 zinc ion.</text>
</comment>
<evidence type="ECO:0000256" key="1">
    <source>
        <dbReference type="ARBA" id="ARBA00010875"/>
    </source>
</evidence>
<comment type="subcellular location">
    <subcellularLocation>
        <location evidence="7">Cytoplasm</location>
    </subcellularLocation>
</comment>
<evidence type="ECO:0000313" key="8">
    <source>
        <dbReference type="EMBL" id="OGZ95265.1"/>
    </source>
</evidence>
<dbReference type="GO" id="GO:0008270">
    <property type="term" value="F:zinc ion binding"/>
    <property type="evidence" value="ECO:0007669"/>
    <property type="project" value="UniProtKB-UniRule"/>
</dbReference>
<evidence type="ECO:0000256" key="5">
    <source>
        <dbReference type="ARBA" id="ARBA00022801"/>
    </source>
</evidence>
<dbReference type="NCBIfam" id="TIGR00043">
    <property type="entry name" value="rRNA maturation RNase YbeY"/>
    <property type="match status" value="1"/>
</dbReference>
<feature type="binding site" evidence="7">
    <location>
        <position position="107"/>
    </location>
    <ligand>
        <name>Zn(2+)</name>
        <dbReference type="ChEBI" id="CHEBI:29105"/>
        <note>catalytic</note>
    </ligand>
</feature>
<dbReference type="InterPro" id="IPR002036">
    <property type="entry name" value="YbeY"/>
</dbReference>
<dbReference type="EC" id="3.1.-.-" evidence="7"/>
<protein>
    <recommendedName>
        <fullName evidence="7">Endoribonuclease YbeY</fullName>
        <ecNumber evidence="7">3.1.-.-</ecNumber>
    </recommendedName>
</protein>
<keyword evidence="7" id="KW-0698">rRNA processing</keyword>
<dbReference type="Pfam" id="PF02130">
    <property type="entry name" value="YbeY"/>
    <property type="match status" value="1"/>
</dbReference>
<evidence type="ECO:0000256" key="2">
    <source>
        <dbReference type="ARBA" id="ARBA00022722"/>
    </source>
</evidence>
<evidence type="ECO:0000256" key="4">
    <source>
        <dbReference type="ARBA" id="ARBA00022759"/>
    </source>
</evidence>
<dbReference type="GO" id="GO:0004222">
    <property type="term" value="F:metalloendopeptidase activity"/>
    <property type="evidence" value="ECO:0007669"/>
    <property type="project" value="InterPro"/>
</dbReference>
<comment type="caution">
    <text evidence="8">The sequence shown here is derived from an EMBL/GenBank/DDBJ whole genome shotgun (WGS) entry which is preliminary data.</text>
</comment>
<dbReference type="PANTHER" id="PTHR46986">
    <property type="entry name" value="ENDORIBONUCLEASE YBEY, CHLOROPLASTIC"/>
    <property type="match status" value="1"/>
</dbReference>
<dbReference type="HAMAP" id="MF_00009">
    <property type="entry name" value="Endoribonucl_YbeY"/>
    <property type="match status" value="1"/>
</dbReference>
<dbReference type="Proteomes" id="UP000177152">
    <property type="component" value="Unassembled WGS sequence"/>
</dbReference>
<evidence type="ECO:0000313" key="9">
    <source>
        <dbReference type="Proteomes" id="UP000177152"/>
    </source>
</evidence>
<dbReference type="GO" id="GO:0006364">
    <property type="term" value="P:rRNA processing"/>
    <property type="evidence" value="ECO:0007669"/>
    <property type="project" value="UniProtKB-UniRule"/>
</dbReference>
<sequence>MKVDIRGAGGVLSKALTRLKKRRIFKKKNYPITVVFVSGEESRKLNKAHRQKNKPTNVLSFDYEASGELILCPEVIRKEAKKAGNSVKKQTAWMIVHGLVHLSGLHHDQSGKKAEKAEKLEESVLASLGFK</sequence>
<keyword evidence="6 7" id="KW-0862">Zinc</keyword>
<keyword evidence="7" id="KW-0963">Cytoplasm</keyword>
<dbReference type="PANTHER" id="PTHR46986:SF1">
    <property type="entry name" value="ENDORIBONUCLEASE YBEY, CHLOROPLASTIC"/>
    <property type="match status" value="1"/>
</dbReference>
<dbReference type="InterPro" id="IPR023091">
    <property type="entry name" value="MetalPrtase_cat_dom_sf_prd"/>
</dbReference>
<feature type="binding site" evidence="7">
    <location>
        <position position="101"/>
    </location>
    <ligand>
        <name>Zn(2+)</name>
        <dbReference type="ChEBI" id="CHEBI:29105"/>
        <note>catalytic</note>
    </ligand>
</feature>